<dbReference type="Proteomes" id="UP000236630">
    <property type="component" value="Unassembled WGS sequence"/>
</dbReference>
<protein>
    <submittedName>
        <fullName evidence="2">Uncharacterized protein</fullName>
    </submittedName>
</protein>
<comment type="caution">
    <text evidence="2">The sequence shown here is derived from an EMBL/GenBank/DDBJ whole genome shotgun (WGS) entry which is preliminary data.</text>
</comment>
<keyword evidence="3" id="KW-1185">Reference proteome</keyword>
<dbReference type="AlphaFoldDB" id="A0A2H5QNX9"/>
<sequence>MELNNVQPPAINIHHTSVGPSHTLEIVPKIQTCTPDSSSSPQRILDLWEDFKSLLYTENPHYTVTDPPATSAPKEMTNADEEAYLQAGAYLDHRQIHRVKCQYEKETGDTRVMSCLKSEVEIRQLKAKLARIDADRQQPSLFAKSPALPLHTPTFSTYQPFYTPSTSRQPVDYAKFFGLFHLTHTSSPALPKPQPRPAKPEPPLAYHQPPPLLTVQPSTGSNNPSPFSPPPTPIIEEADSDRIPTASRQENSSPKPSNNPWFTFDDIPKVKWPARFQEFSAWIDVQMLKAGAITQTVLKKFSSHFTGSLKDWFESLGPYRQLQFLGEATAANEQTRREFHLMKCCSLQIKIWIFTTRGCLQCITNLMALMIHR</sequence>
<gene>
    <name evidence="2" type="ORF">CUMW_247850</name>
</gene>
<name>A0A2H5QNX9_CITUN</name>
<proteinExistence type="predicted"/>
<feature type="region of interest" description="Disordered" evidence="1">
    <location>
        <begin position="187"/>
        <end position="237"/>
    </location>
</feature>
<organism evidence="2 3">
    <name type="scientific">Citrus unshiu</name>
    <name type="common">Satsuma mandarin</name>
    <name type="synonym">Citrus nobilis var. unshiu</name>
    <dbReference type="NCBI Taxonomy" id="55188"/>
    <lineage>
        <taxon>Eukaryota</taxon>
        <taxon>Viridiplantae</taxon>
        <taxon>Streptophyta</taxon>
        <taxon>Embryophyta</taxon>
        <taxon>Tracheophyta</taxon>
        <taxon>Spermatophyta</taxon>
        <taxon>Magnoliopsida</taxon>
        <taxon>eudicotyledons</taxon>
        <taxon>Gunneridae</taxon>
        <taxon>Pentapetalae</taxon>
        <taxon>rosids</taxon>
        <taxon>malvids</taxon>
        <taxon>Sapindales</taxon>
        <taxon>Rutaceae</taxon>
        <taxon>Aurantioideae</taxon>
        <taxon>Citrus</taxon>
    </lineage>
</organism>
<accession>A0A2H5QNX9</accession>
<reference evidence="2 3" key="1">
    <citation type="journal article" date="2017" name="Front. Genet.">
        <title>Draft sequencing of the heterozygous diploid genome of Satsuma (Citrus unshiu Marc.) using a hybrid assembly approach.</title>
        <authorList>
            <person name="Shimizu T."/>
            <person name="Tanizawa Y."/>
            <person name="Mochizuki T."/>
            <person name="Nagasaki H."/>
            <person name="Yoshioka T."/>
            <person name="Toyoda A."/>
            <person name="Fujiyama A."/>
            <person name="Kaminuma E."/>
            <person name="Nakamura Y."/>
        </authorList>
    </citation>
    <scope>NUCLEOTIDE SEQUENCE [LARGE SCALE GENOMIC DNA]</scope>
    <source>
        <strain evidence="3">cv. Miyagawa wase</strain>
    </source>
</reference>
<evidence type="ECO:0000313" key="2">
    <source>
        <dbReference type="EMBL" id="GAY66328.1"/>
    </source>
</evidence>
<feature type="compositionally biased region" description="Pro residues" evidence="1">
    <location>
        <begin position="190"/>
        <end position="212"/>
    </location>
</feature>
<evidence type="ECO:0000256" key="1">
    <source>
        <dbReference type="SAM" id="MobiDB-lite"/>
    </source>
</evidence>
<dbReference type="PANTHER" id="PTHR48435:SF1">
    <property type="entry name" value="POLYPROTEIN"/>
    <property type="match status" value="1"/>
</dbReference>
<dbReference type="EMBL" id="BDQV01000565">
    <property type="protein sequence ID" value="GAY66328.1"/>
    <property type="molecule type" value="Genomic_DNA"/>
</dbReference>
<dbReference type="PANTHER" id="PTHR48435">
    <property type="entry name" value="POLYPROTEIN"/>
    <property type="match status" value="1"/>
</dbReference>
<dbReference type="InterPro" id="IPR053098">
    <property type="entry name" value="Petuviruses_polyprotein"/>
</dbReference>
<evidence type="ECO:0000313" key="3">
    <source>
        <dbReference type="Proteomes" id="UP000236630"/>
    </source>
</evidence>